<evidence type="ECO:0000256" key="6">
    <source>
        <dbReference type="ARBA" id="ARBA00022723"/>
    </source>
</evidence>
<organism evidence="11 12">
    <name type="scientific">Sphaeroforma arctica JP610</name>
    <dbReference type="NCBI Taxonomy" id="667725"/>
    <lineage>
        <taxon>Eukaryota</taxon>
        <taxon>Ichthyosporea</taxon>
        <taxon>Ichthyophonida</taxon>
        <taxon>Sphaeroforma</taxon>
    </lineage>
</organism>
<dbReference type="RefSeq" id="XP_014151004.1">
    <property type="nucleotide sequence ID" value="XM_014295529.1"/>
</dbReference>
<feature type="compositionally biased region" description="Acidic residues" evidence="8">
    <location>
        <begin position="930"/>
        <end position="942"/>
    </location>
</feature>
<dbReference type="Pfam" id="PF03828">
    <property type="entry name" value="PAP_assoc"/>
    <property type="match status" value="1"/>
</dbReference>
<feature type="region of interest" description="Disordered" evidence="8">
    <location>
        <begin position="921"/>
        <end position="968"/>
    </location>
</feature>
<feature type="region of interest" description="Disordered" evidence="8">
    <location>
        <begin position="452"/>
        <end position="513"/>
    </location>
</feature>
<feature type="compositionally biased region" description="Polar residues" evidence="8">
    <location>
        <begin position="567"/>
        <end position="582"/>
    </location>
</feature>
<feature type="region of interest" description="Disordered" evidence="8">
    <location>
        <begin position="264"/>
        <end position="289"/>
    </location>
</feature>
<feature type="region of interest" description="Disordered" evidence="8">
    <location>
        <begin position="402"/>
        <end position="421"/>
    </location>
</feature>
<feature type="compositionally biased region" description="Low complexity" evidence="8">
    <location>
        <begin position="65"/>
        <end position="75"/>
    </location>
</feature>
<evidence type="ECO:0000256" key="4">
    <source>
        <dbReference type="ARBA" id="ARBA00022490"/>
    </source>
</evidence>
<feature type="compositionally biased region" description="Basic and acidic residues" evidence="8">
    <location>
        <begin position="1272"/>
        <end position="1286"/>
    </location>
</feature>
<evidence type="ECO:0000256" key="1">
    <source>
        <dbReference type="ARBA" id="ARBA00001936"/>
    </source>
</evidence>
<dbReference type="CDD" id="cd05402">
    <property type="entry name" value="NT_PAP_TUTase"/>
    <property type="match status" value="1"/>
</dbReference>
<feature type="compositionally biased region" description="Low complexity" evidence="8">
    <location>
        <begin position="1362"/>
        <end position="1375"/>
    </location>
</feature>
<dbReference type="SUPFAM" id="SSF81631">
    <property type="entry name" value="PAP/OAS1 substrate-binding domain"/>
    <property type="match status" value="1"/>
</dbReference>
<feature type="compositionally biased region" description="Gly residues" evidence="8">
    <location>
        <begin position="1320"/>
        <end position="1329"/>
    </location>
</feature>
<evidence type="ECO:0000256" key="2">
    <source>
        <dbReference type="ARBA" id="ARBA00001946"/>
    </source>
</evidence>
<dbReference type="EMBL" id="KQ242841">
    <property type="protein sequence ID" value="KNC77102.1"/>
    <property type="molecule type" value="Genomic_DNA"/>
</dbReference>
<dbReference type="GeneID" id="25910930"/>
<dbReference type="Pfam" id="PF22600">
    <property type="entry name" value="MTPAP-like_central"/>
    <property type="match status" value="1"/>
</dbReference>
<feature type="compositionally biased region" description="Basic and acidic residues" evidence="8">
    <location>
        <begin position="1429"/>
        <end position="1456"/>
    </location>
</feature>
<feature type="region of interest" description="Disordered" evidence="8">
    <location>
        <begin position="983"/>
        <end position="1031"/>
    </location>
</feature>
<dbReference type="PANTHER" id="PTHR12271:SF40">
    <property type="entry name" value="POLY(A) RNA POLYMERASE GLD2"/>
    <property type="match status" value="1"/>
</dbReference>
<dbReference type="OrthoDB" id="407432at2759"/>
<feature type="compositionally biased region" description="Basic residues" evidence="8">
    <location>
        <begin position="1012"/>
        <end position="1021"/>
    </location>
</feature>
<keyword evidence="7" id="KW-0460">Magnesium</keyword>
<dbReference type="STRING" id="667725.A0A0L0FK08"/>
<dbReference type="GO" id="GO:0031123">
    <property type="term" value="P:RNA 3'-end processing"/>
    <property type="evidence" value="ECO:0007669"/>
    <property type="project" value="TreeGrafter"/>
</dbReference>
<feature type="region of interest" description="Disordered" evidence="8">
    <location>
        <begin position="525"/>
        <end position="544"/>
    </location>
</feature>
<feature type="compositionally biased region" description="Basic and acidic residues" evidence="8">
    <location>
        <begin position="626"/>
        <end position="642"/>
    </location>
</feature>
<feature type="compositionally biased region" description="Low complexity" evidence="8">
    <location>
        <begin position="1303"/>
        <end position="1319"/>
    </location>
</feature>
<dbReference type="eggNOG" id="KOG2277">
    <property type="taxonomic scope" value="Eukaryota"/>
</dbReference>
<feature type="compositionally biased region" description="Polar residues" evidence="8">
    <location>
        <begin position="452"/>
        <end position="472"/>
    </location>
</feature>
<feature type="compositionally biased region" description="Low complexity" evidence="8">
    <location>
        <begin position="992"/>
        <end position="1010"/>
    </location>
</feature>
<accession>A0A0L0FK08</accession>
<feature type="region of interest" description="Disordered" evidence="8">
    <location>
        <begin position="612"/>
        <end position="698"/>
    </location>
</feature>
<feature type="compositionally biased region" description="Polar residues" evidence="8">
    <location>
        <begin position="233"/>
        <end position="242"/>
    </location>
</feature>
<dbReference type="InterPro" id="IPR002058">
    <property type="entry name" value="PAP_assoc"/>
</dbReference>
<feature type="domain" description="Poly(A) RNA polymerase mitochondrial-like central palm" evidence="10">
    <location>
        <begin position="720"/>
        <end position="853"/>
    </location>
</feature>
<reference evidence="11 12" key="1">
    <citation type="submission" date="2011-02" db="EMBL/GenBank/DDBJ databases">
        <title>The Genome Sequence of Sphaeroforma arctica JP610.</title>
        <authorList>
            <consortium name="The Broad Institute Genome Sequencing Platform"/>
            <person name="Russ C."/>
            <person name="Cuomo C."/>
            <person name="Young S.K."/>
            <person name="Zeng Q."/>
            <person name="Gargeya S."/>
            <person name="Alvarado L."/>
            <person name="Berlin A."/>
            <person name="Chapman S.B."/>
            <person name="Chen Z."/>
            <person name="Freedman E."/>
            <person name="Gellesch M."/>
            <person name="Goldberg J."/>
            <person name="Griggs A."/>
            <person name="Gujja S."/>
            <person name="Heilman E."/>
            <person name="Heiman D."/>
            <person name="Howarth C."/>
            <person name="Mehta T."/>
            <person name="Neiman D."/>
            <person name="Pearson M."/>
            <person name="Roberts A."/>
            <person name="Saif S."/>
            <person name="Shea T."/>
            <person name="Shenoy N."/>
            <person name="Sisk P."/>
            <person name="Stolte C."/>
            <person name="Sykes S."/>
            <person name="White J."/>
            <person name="Yandava C."/>
            <person name="Burger G."/>
            <person name="Gray M.W."/>
            <person name="Holland P.W.H."/>
            <person name="King N."/>
            <person name="Lang F.B.F."/>
            <person name="Roger A.J."/>
            <person name="Ruiz-Trillo I."/>
            <person name="Haas B."/>
            <person name="Nusbaum C."/>
            <person name="Birren B."/>
        </authorList>
    </citation>
    <scope>NUCLEOTIDE SEQUENCE [LARGE SCALE GENOMIC DNA]</scope>
    <source>
        <strain evidence="11 12">JP610</strain>
    </source>
</reference>
<proteinExistence type="predicted"/>
<sequence>MEGKQEDGITSQTVSFFNAFNSKSAEGNQGQMAPGPPLGMGLAEGQQTPLLAQPYHHPHPNRTGSSSSSNNNNNNINTIYQNPQGPHHVFPPHLQHHQQPSSGLGRHSNSVPSNLNNSGFNGPMYGGQQLPPHRRPPQQQYAPVSGGNSFTSPAPHPQAAQSQSSGYDFAQPHAQSQGMGLPSGMLTPQQQQQQQQQPHRQYGGHMTQQQSPVQAQAPLPQHQQHQTVHHTQSLDNQPSSSKSRFAFVEPVQPQQMVLLQHGQPLGQHRHHQTGQLQSHPSMRQESNNHANANAGFTSAMRASMGVDVMGAFAKGDSGLLPTSRADSVSGSAVGGGDVISEAATSGNISSANEGKPSESNLNAFFSSYGRAGNAGMVESLLYEQDTGSQAGMRNSGAQTLMHMQHGQAPPPPGQGPVQNQSQLGHAYVPLGLGASQAGVLYEGMVMGDTMQSQQRGLNSQGQGQLNSPVYSSGSGGALNGDQVSLSNVSGSAQHPQAHAEASMPGHGSYGNLSLAQTYSEPLFPRGSTIAKGNSSGPGNGANTVNQQYIMGYGRAPGGNRGGGNAASSTDLTGPFSNMNINYMGSRRESSSAINSGNNNSNGGVISEGLMGGQGAVYGHTPAHAQNNRDRGFSEAHDGKRELGQATPSQRDRTQNNRNSQGGRTRERVRDTRNRDRSDRDSHSNNRTTNQFDENLRPAPQFQQQPIKPVPELSTHYRQGLEQQLMAMSERLAPLPEALALRETLLQSIGALVKNEWADSYVRLYGSSGNQFGIRGADVDMCLFHRLSEEETNTDVIVRLAEMLEEQGHTEVLPLPGTRVPIVKFKERDSGMAVDICLNNFLAVNNTEFLRTYGEVDETLVVLARFVKFWAKQRNINEPYLGTLSSYAYVLLCIYYLQACSQPPILPNLQAMFWTKDAQGQAQLAQASDSESSDEEEEGDPDNLVEYANNSYHNNPNIPPNTNTATNPEMDANTNIGVSGNNPNLGAIGTRAPGGPTNGTTTNSNTSTNNTKSGHHHRHRGKERVTEGVRSSGKPLVRIDGFDCYYFKDVNAAKEYTAKVKRQVEAQTLGSTTNELIIDTIIGFFHHFAYNFNYHEHVVSVRKGTAISKEIKEWTPKNSQRNVRYWMCIEDPFETTHNLGRVADRNTLYDIRGEFMRASRVLTSGGTLDDLCAMYEDTNPKEKHSNRDRDGKLSSKRANERAGISSHSPNRNLDRGNASANQNSPQRGIRNNNSSHAHGQRSASLNSHDVQRSERGSRYNNNAQRGGDNIGEGGDRGSRDRDNRDRVGSNSNLSVRGYSTGKGSSNPNSHHNSPLMTYGSGYKGGNGGGNSYNNSSGNPNYHGNNPNSNKTSNYNPATGGPGSNSNNSNNLNNNSNVGGYNQPARGRGGGSNGPRDRDRDSGRDRDGRNNNQSSGVGVRQVNGYEQHSQLSREFRSNGRELRGSGDDEGDHDGATRERKQHTMQRPKRKPGQHSTHRQYPSESKAHQKHAEM</sequence>
<feature type="compositionally biased region" description="Polar residues" evidence="8">
    <location>
        <begin position="1217"/>
        <end position="1247"/>
    </location>
</feature>
<evidence type="ECO:0000256" key="7">
    <source>
        <dbReference type="ARBA" id="ARBA00022842"/>
    </source>
</evidence>
<keyword evidence="4" id="KW-0963">Cytoplasm</keyword>
<dbReference type="Gene3D" id="3.30.460.10">
    <property type="entry name" value="Beta Polymerase, domain 2"/>
    <property type="match status" value="1"/>
</dbReference>
<comment type="cofactor">
    <cofactor evidence="1">
        <name>Mn(2+)</name>
        <dbReference type="ChEBI" id="CHEBI:29035"/>
    </cofactor>
</comment>
<feature type="region of interest" description="Disordered" evidence="8">
    <location>
        <begin position="1176"/>
        <end position="1491"/>
    </location>
</feature>
<feature type="compositionally biased region" description="Gly residues" evidence="8">
    <location>
        <begin position="554"/>
        <end position="564"/>
    </location>
</feature>
<feature type="compositionally biased region" description="Polar residues" evidence="8">
    <location>
        <begin position="530"/>
        <end position="544"/>
    </location>
</feature>
<name>A0A0L0FK08_9EUKA</name>
<feature type="compositionally biased region" description="Polar residues" evidence="8">
    <location>
        <begin position="273"/>
        <end position="289"/>
    </location>
</feature>
<dbReference type="PANTHER" id="PTHR12271">
    <property type="entry name" value="POLY A POLYMERASE CID PAP -RELATED"/>
    <property type="match status" value="1"/>
</dbReference>
<comment type="cofactor">
    <cofactor evidence="2">
        <name>Mg(2+)</name>
        <dbReference type="ChEBI" id="CHEBI:18420"/>
    </cofactor>
</comment>
<feature type="region of interest" description="Disordered" evidence="8">
    <location>
        <begin position="551"/>
        <end position="582"/>
    </location>
</feature>
<gene>
    <name evidence="11" type="ORF">SARC_10426</name>
</gene>
<comment type="subcellular location">
    <subcellularLocation>
        <location evidence="3">Cytoplasm</location>
    </subcellularLocation>
</comment>
<feature type="compositionally biased region" description="Basic and acidic residues" evidence="8">
    <location>
        <begin position="1482"/>
        <end position="1491"/>
    </location>
</feature>
<protein>
    <submittedName>
        <fullName evidence="11">Uncharacterized protein</fullName>
    </submittedName>
</protein>
<dbReference type="GO" id="GO:0016779">
    <property type="term" value="F:nucleotidyltransferase activity"/>
    <property type="evidence" value="ECO:0007669"/>
    <property type="project" value="TreeGrafter"/>
</dbReference>
<evidence type="ECO:0000259" key="10">
    <source>
        <dbReference type="Pfam" id="PF22600"/>
    </source>
</evidence>
<feature type="compositionally biased region" description="Low complexity" evidence="8">
    <location>
        <begin position="1330"/>
        <end position="1355"/>
    </location>
</feature>
<dbReference type="Gene3D" id="1.10.1410.10">
    <property type="match status" value="2"/>
</dbReference>
<feature type="compositionally biased region" description="Basic and acidic residues" evidence="8">
    <location>
        <begin position="663"/>
        <end position="683"/>
    </location>
</feature>
<feature type="compositionally biased region" description="Polar residues" evidence="8">
    <location>
        <begin position="97"/>
        <end position="120"/>
    </location>
</feature>
<feature type="region of interest" description="Disordered" evidence="8">
    <location>
        <begin position="20"/>
        <end position="242"/>
    </location>
</feature>
<evidence type="ECO:0000256" key="5">
    <source>
        <dbReference type="ARBA" id="ARBA00022679"/>
    </source>
</evidence>
<feature type="compositionally biased region" description="Basic residues" evidence="8">
    <location>
        <begin position="1457"/>
        <end position="1475"/>
    </location>
</feature>
<feature type="compositionally biased region" description="Basic and acidic residues" evidence="8">
    <location>
        <begin position="1393"/>
        <end position="1407"/>
    </location>
</feature>
<keyword evidence="12" id="KW-1185">Reference proteome</keyword>
<feature type="compositionally biased region" description="Polar residues" evidence="8">
    <location>
        <begin position="20"/>
        <end position="31"/>
    </location>
</feature>
<dbReference type="Proteomes" id="UP000054560">
    <property type="component" value="Unassembled WGS sequence"/>
</dbReference>
<dbReference type="GO" id="GO:0005737">
    <property type="term" value="C:cytoplasm"/>
    <property type="evidence" value="ECO:0007669"/>
    <property type="project" value="UniProtKB-SubCell"/>
</dbReference>
<feature type="compositionally biased region" description="Low complexity" evidence="8">
    <location>
        <begin position="214"/>
        <end position="231"/>
    </location>
</feature>
<dbReference type="InterPro" id="IPR043519">
    <property type="entry name" value="NT_sf"/>
</dbReference>
<evidence type="ECO:0000313" key="12">
    <source>
        <dbReference type="Proteomes" id="UP000054560"/>
    </source>
</evidence>
<evidence type="ECO:0000256" key="3">
    <source>
        <dbReference type="ARBA" id="ARBA00004496"/>
    </source>
</evidence>
<feature type="compositionally biased region" description="Low complexity" evidence="8">
    <location>
        <begin position="953"/>
        <end position="967"/>
    </location>
</feature>
<dbReference type="GO" id="GO:0046872">
    <property type="term" value="F:metal ion binding"/>
    <property type="evidence" value="ECO:0007669"/>
    <property type="project" value="UniProtKB-KW"/>
</dbReference>
<feature type="domain" description="PAP-associated" evidence="9">
    <location>
        <begin position="1080"/>
        <end position="1136"/>
    </location>
</feature>
<evidence type="ECO:0000313" key="11">
    <source>
        <dbReference type="EMBL" id="KNC77102.1"/>
    </source>
</evidence>
<feature type="compositionally biased region" description="Polar residues" evidence="8">
    <location>
        <begin position="481"/>
        <end position="494"/>
    </location>
</feature>
<keyword evidence="5" id="KW-0808">Transferase</keyword>
<dbReference type="SUPFAM" id="SSF81301">
    <property type="entry name" value="Nucleotidyltransferase"/>
    <property type="match status" value="1"/>
</dbReference>
<evidence type="ECO:0000259" key="9">
    <source>
        <dbReference type="Pfam" id="PF03828"/>
    </source>
</evidence>
<feature type="compositionally biased region" description="Basic and acidic residues" evidence="8">
    <location>
        <begin position="1177"/>
        <end position="1199"/>
    </location>
</feature>
<dbReference type="InterPro" id="IPR054708">
    <property type="entry name" value="MTPAP-like_central"/>
</dbReference>
<evidence type="ECO:0000256" key="8">
    <source>
        <dbReference type="SAM" id="MobiDB-lite"/>
    </source>
</evidence>
<keyword evidence="6" id="KW-0479">Metal-binding</keyword>